<comment type="caution">
    <text evidence="2">The sequence shown here is derived from an EMBL/GenBank/DDBJ whole genome shotgun (WGS) entry which is preliminary data.</text>
</comment>
<feature type="region of interest" description="Disordered" evidence="1">
    <location>
        <begin position="268"/>
        <end position="326"/>
    </location>
</feature>
<organism evidence="2 3">
    <name type="scientific">Mycena indigotica</name>
    <dbReference type="NCBI Taxonomy" id="2126181"/>
    <lineage>
        <taxon>Eukaryota</taxon>
        <taxon>Fungi</taxon>
        <taxon>Dikarya</taxon>
        <taxon>Basidiomycota</taxon>
        <taxon>Agaricomycotina</taxon>
        <taxon>Agaricomycetes</taxon>
        <taxon>Agaricomycetidae</taxon>
        <taxon>Agaricales</taxon>
        <taxon>Marasmiineae</taxon>
        <taxon>Mycenaceae</taxon>
        <taxon>Mycena</taxon>
    </lineage>
</organism>
<feature type="compositionally biased region" description="Basic and acidic residues" evidence="1">
    <location>
        <begin position="274"/>
        <end position="293"/>
    </location>
</feature>
<keyword evidence="3" id="KW-1185">Reference proteome</keyword>
<evidence type="ECO:0000313" key="3">
    <source>
        <dbReference type="Proteomes" id="UP000636479"/>
    </source>
</evidence>
<dbReference type="GeneID" id="59349801"/>
<accession>A0A8H6SAU2</accession>
<reference evidence="2" key="1">
    <citation type="submission" date="2020-05" db="EMBL/GenBank/DDBJ databases">
        <title>Mycena genomes resolve the evolution of fungal bioluminescence.</title>
        <authorList>
            <person name="Tsai I.J."/>
        </authorList>
    </citation>
    <scope>NUCLEOTIDE SEQUENCE</scope>
    <source>
        <strain evidence="2">171206Taipei</strain>
    </source>
</reference>
<dbReference type="EMBL" id="JACAZF010000009">
    <property type="protein sequence ID" value="KAF7295316.1"/>
    <property type="molecule type" value="Genomic_DNA"/>
</dbReference>
<feature type="compositionally biased region" description="Low complexity" evidence="1">
    <location>
        <begin position="309"/>
        <end position="319"/>
    </location>
</feature>
<evidence type="ECO:0000313" key="2">
    <source>
        <dbReference type="EMBL" id="KAF7295316.1"/>
    </source>
</evidence>
<protein>
    <submittedName>
        <fullName evidence="2">Uncharacterized protein</fullName>
    </submittedName>
</protein>
<proteinExistence type="predicted"/>
<sequence>MLEPSEMPLSSRLPTSVEAAQTAWMRERDFQCLLLNTRTLALRKVYLLSPGDQDAAVIAVLKSRGMLPPDVAPHFDSLDHPSNVIPLNPMVDPLFDVYGIIALAPSLETLNFLQSHLEAKNREYQETVDSFGSDAPRPCLFSGVSNILLNPELELVVLHPKYFAFDEGLPFSTRAPLPSGHLFFDYDSRSVLLQTFDKETFPFTPFRPAAHRRPTEHLNVFFFVINAHDKFAEHRTCYGIDHLSQRTVDIMEATSKVHDLIYWRPTPGTGTRGEITDRFGEQSKHEMKERKETNSVTSAHTPIEEKSQRSSYSDESSSDYGRDELNTNEVKKLQRIIDSPASSQEARLNAITALLCGPAPLPLPPLPGIPLPPTKGSQH</sequence>
<dbReference type="AlphaFoldDB" id="A0A8H6SAU2"/>
<name>A0A8H6SAU2_9AGAR</name>
<gene>
    <name evidence="2" type="ORF">MIND_01070900</name>
</gene>
<dbReference type="RefSeq" id="XP_037216679.1">
    <property type="nucleotide sequence ID" value="XM_037367285.1"/>
</dbReference>
<evidence type="ECO:0000256" key="1">
    <source>
        <dbReference type="SAM" id="MobiDB-lite"/>
    </source>
</evidence>
<dbReference type="Proteomes" id="UP000636479">
    <property type="component" value="Unassembled WGS sequence"/>
</dbReference>
<dbReference type="OrthoDB" id="3216537at2759"/>